<dbReference type="EC" id="5.3.1.8" evidence="3"/>
<evidence type="ECO:0000256" key="2">
    <source>
        <dbReference type="ARBA" id="ARBA00023235"/>
    </source>
</evidence>
<comment type="similarity">
    <text evidence="1">Belongs to the N-acylglucosamine 2-epimerase family.</text>
</comment>
<dbReference type="Proteomes" id="UP001228905">
    <property type="component" value="Unassembled WGS sequence"/>
</dbReference>
<evidence type="ECO:0000256" key="1">
    <source>
        <dbReference type="ARBA" id="ARBA00008558"/>
    </source>
</evidence>
<dbReference type="SUPFAM" id="SSF48208">
    <property type="entry name" value="Six-hairpin glycosidases"/>
    <property type="match status" value="1"/>
</dbReference>
<dbReference type="RefSeq" id="WP_307349449.1">
    <property type="nucleotide sequence ID" value="NZ_JAUSVS010000004.1"/>
</dbReference>
<dbReference type="GO" id="GO:0004476">
    <property type="term" value="F:mannose-6-phosphate isomerase activity"/>
    <property type="evidence" value="ECO:0007669"/>
    <property type="project" value="UniProtKB-EC"/>
</dbReference>
<accession>A0ABU0ITF0</accession>
<name>A0ABU0ITF0_9CAUL</name>
<comment type="caution">
    <text evidence="3">The sequence shown here is derived from an EMBL/GenBank/DDBJ whole genome shotgun (WGS) entry which is preliminary data.</text>
</comment>
<dbReference type="EMBL" id="JAUSVS010000004">
    <property type="protein sequence ID" value="MDQ0464641.1"/>
    <property type="molecule type" value="Genomic_DNA"/>
</dbReference>
<dbReference type="InterPro" id="IPR008928">
    <property type="entry name" value="6-hairpin_glycosidase_sf"/>
</dbReference>
<proteinExistence type="inferred from homology"/>
<organism evidence="3 4">
    <name type="scientific">Caulobacter ginsengisoli</name>
    <dbReference type="NCBI Taxonomy" id="400775"/>
    <lineage>
        <taxon>Bacteria</taxon>
        <taxon>Pseudomonadati</taxon>
        <taxon>Pseudomonadota</taxon>
        <taxon>Alphaproteobacteria</taxon>
        <taxon>Caulobacterales</taxon>
        <taxon>Caulobacteraceae</taxon>
        <taxon>Caulobacter</taxon>
    </lineage>
</organism>
<dbReference type="Gene3D" id="1.50.10.10">
    <property type="match status" value="1"/>
</dbReference>
<dbReference type="InterPro" id="IPR012341">
    <property type="entry name" value="6hp_glycosidase-like_sf"/>
</dbReference>
<keyword evidence="4" id="KW-1185">Reference proteome</keyword>
<sequence length="370" mass="39788">MAPAEIIALRDQLKDWLLQAALPLWAEVGVDDHGGFYEKIGMDGAPVEAPRRARVTARQVYVFDQAARLGWTGPSARRAEQALHRLMDPHGFLRSDGLVRILIAADGTVLDDTPALYEQAFALLALAVAGREAPALKLLDSLTARQGKAGGGFYLDDTRHPPLDANPHMHLFEASLAWLEAGGGPAWRGLASSLGDIALTHLIDPASGALAEFRDDDWRPAAGSPLDCGHQFEWGWLLLKFARLLGRADAVAPALRLIAIGETHGVDPARNVVFNLMQPDLTPLDLEARLWPQTERLHAHAVAAAMTGEAAHWQGAAAGARGLMAYLDTPVLGLWRDRRLADGAFVEEPAPASSLYHIVSAILALDDAVG</sequence>
<evidence type="ECO:0000313" key="3">
    <source>
        <dbReference type="EMBL" id="MDQ0464641.1"/>
    </source>
</evidence>
<dbReference type="PANTHER" id="PTHR15108">
    <property type="entry name" value="N-ACYLGLUCOSAMINE-2-EPIMERASE"/>
    <property type="match status" value="1"/>
</dbReference>
<protein>
    <submittedName>
        <fullName evidence="3">Mannose-6-phosphate isomerase</fullName>
        <ecNumber evidence="3">5.3.1.8</ecNumber>
    </submittedName>
</protein>
<keyword evidence="2 3" id="KW-0413">Isomerase</keyword>
<dbReference type="Pfam" id="PF07221">
    <property type="entry name" value="GlcNAc_2-epim"/>
    <property type="match status" value="1"/>
</dbReference>
<dbReference type="InterPro" id="IPR010819">
    <property type="entry name" value="AGE/CE"/>
</dbReference>
<reference evidence="3 4" key="1">
    <citation type="submission" date="2023-07" db="EMBL/GenBank/DDBJ databases">
        <title>Genomic Encyclopedia of Type Strains, Phase IV (KMG-IV): sequencing the most valuable type-strain genomes for metagenomic binning, comparative biology and taxonomic classification.</title>
        <authorList>
            <person name="Goeker M."/>
        </authorList>
    </citation>
    <scope>NUCLEOTIDE SEQUENCE [LARGE SCALE GENOMIC DNA]</scope>
    <source>
        <strain evidence="3 4">DSM 18695</strain>
    </source>
</reference>
<gene>
    <name evidence="3" type="ORF">QO010_002425</name>
</gene>
<evidence type="ECO:0000313" key="4">
    <source>
        <dbReference type="Proteomes" id="UP001228905"/>
    </source>
</evidence>